<dbReference type="Proteomes" id="UP000289738">
    <property type="component" value="Chromosome A06"/>
</dbReference>
<name>A0A445CLA9_ARAHY</name>
<organism evidence="1 2">
    <name type="scientific">Arachis hypogaea</name>
    <name type="common">Peanut</name>
    <dbReference type="NCBI Taxonomy" id="3818"/>
    <lineage>
        <taxon>Eukaryota</taxon>
        <taxon>Viridiplantae</taxon>
        <taxon>Streptophyta</taxon>
        <taxon>Embryophyta</taxon>
        <taxon>Tracheophyta</taxon>
        <taxon>Spermatophyta</taxon>
        <taxon>Magnoliopsida</taxon>
        <taxon>eudicotyledons</taxon>
        <taxon>Gunneridae</taxon>
        <taxon>Pentapetalae</taxon>
        <taxon>rosids</taxon>
        <taxon>fabids</taxon>
        <taxon>Fabales</taxon>
        <taxon>Fabaceae</taxon>
        <taxon>Papilionoideae</taxon>
        <taxon>50 kb inversion clade</taxon>
        <taxon>dalbergioids sensu lato</taxon>
        <taxon>Dalbergieae</taxon>
        <taxon>Pterocarpus clade</taxon>
        <taxon>Arachis</taxon>
    </lineage>
</organism>
<dbReference type="InterPro" id="IPR032675">
    <property type="entry name" value="LRR_dom_sf"/>
</dbReference>
<dbReference type="Gene3D" id="3.80.10.10">
    <property type="entry name" value="Ribonuclease Inhibitor"/>
    <property type="match status" value="1"/>
</dbReference>
<dbReference type="EMBL" id="SDMP01000006">
    <property type="protein sequence ID" value="RYR51699.1"/>
    <property type="molecule type" value="Genomic_DNA"/>
</dbReference>
<dbReference type="AlphaFoldDB" id="A0A445CLA9"/>
<protein>
    <submittedName>
        <fullName evidence="1">Uncharacterized protein</fullName>
    </submittedName>
</protein>
<reference evidence="1 2" key="1">
    <citation type="submission" date="2019-01" db="EMBL/GenBank/DDBJ databases">
        <title>Sequencing of cultivated peanut Arachis hypogaea provides insights into genome evolution and oil improvement.</title>
        <authorList>
            <person name="Chen X."/>
        </authorList>
    </citation>
    <scope>NUCLEOTIDE SEQUENCE [LARGE SCALE GENOMIC DNA]</scope>
    <source>
        <strain evidence="2">cv. Fuhuasheng</strain>
        <tissue evidence="1">Leaves</tissue>
    </source>
</reference>
<evidence type="ECO:0000313" key="2">
    <source>
        <dbReference type="Proteomes" id="UP000289738"/>
    </source>
</evidence>
<evidence type="ECO:0000313" key="1">
    <source>
        <dbReference type="EMBL" id="RYR51699.1"/>
    </source>
</evidence>
<dbReference type="STRING" id="3818.A0A445CLA9"/>
<gene>
    <name evidence="1" type="ORF">Ahy_A06g026679</name>
</gene>
<accession>A0A445CLA9</accession>
<proteinExistence type="predicted"/>
<sequence>MGPIQPTILKKILYISLVTDFFSQFKNLEYLIKKKEPPVHRPFFDNHSGPIPRTLSQLPKPGSGIIRSHNELSGPIPVSLGQLDPQRIDLRRNKLAIRAEQNDADGWRLILESIQGRVPKELDIIYDSIPAGLTAGDRYNRLCGEIPQGGKLQKW</sequence>
<comment type="caution">
    <text evidence="1">The sequence shown here is derived from an EMBL/GenBank/DDBJ whole genome shotgun (WGS) entry which is preliminary data.</text>
</comment>
<keyword evidence="2" id="KW-1185">Reference proteome</keyword>